<reference evidence="2 3" key="1">
    <citation type="journal article" date="2009" name="Nature">
        <title>The Sorghum bicolor genome and the diversification of grasses.</title>
        <authorList>
            <person name="Paterson A.H."/>
            <person name="Bowers J.E."/>
            <person name="Bruggmann R."/>
            <person name="Dubchak I."/>
            <person name="Grimwood J."/>
            <person name="Gundlach H."/>
            <person name="Haberer G."/>
            <person name="Hellsten U."/>
            <person name="Mitros T."/>
            <person name="Poliakov A."/>
            <person name="Schmutz J."/>
            <person name="Spannagl M."/>
            <person name="Tang H."/>
            <person name="Wang X."/>
            <person name="Wicker T."/>
            <person name="Bharti A.K."/>
            <person name="Chapman J."/>
            <person name="Feltus F.A."/>
            <person name="Gowik U."/>
            <person name="Grigoriev I.V."/>
            <person name="Lyons E."/>
            <person name="Maher C.A."/>
            <person name="Martis M."/>
            <person name="Narechania A."/>
            <person name="Otillar R.P."/>
            <person name="Penning B.W."/>
            <person name="Salamov A.A."/>
            <person name="Wang Y."/>
            <person name="Zhang L."/>
            <person name="Carpita N.C."/>
            <person name="Freeling M."/>
            <person name="Gingle A.R."/>
            <person name="Hash C.T."/>
            <person name="Keller B."/>
            <person name="Klein P."/>
            <person name="Kresovich S."/>
            <person name="McCann M.C."/>
            <person name="Ming R."/>
            <person name="Peterson D.G."/>
            <person name="Mehboob-ur-Rahman"/>
            <person name="Ware D."/>
            <person name="Westhoff P."/>
            <person name="Mayer K.F."/>
            <person name="Messing J."/>
            <person name="Rokhsar D.S."/>
        </authorList>
    </citation>
    <scope>NUCLEOTIDE SEQUENCE [LARGE SCALE GENOMIC DNA]</scope>
    <source>
        <strain evidence="3">cv. BTx623</strain>
    </source>
</reference>
<feature type="compositionally biased region" description="Low complexity" evidence="1">
    <location>
        <begin position="48"/>
        <end position="58"/>
    </location>
</feature>
<reference evidence="3" key="2">
    <citation type="journal article" date="2018" name="Plant J.">
        <title>The Sorghum bicolor reference genome: improved assembly, gene annotations, a transcriptome atlas, and signatures of genome organization.</title>
        <authorList>
            <person name="McCormick R.F."/>
            <person name="Truong S.K."/>
            <person name="Sreedasyam A."/>
            <person name="Jenkins J."/>
            <person name="Shu S."/>
            <person name="Sims D."/>
            <person name="Kennedy M."/>
            <person name="Amirebrahimi M."/>
            <person name="Weers B.D."/>
            <person name="McKinley B."/>
            <person name="Mattison A."/>
            <person name="Morishige D.T."/>
            <person name="Grimwood J."/>
            <person name="Schmutz J."/>
            <person name="Mullet J.E."/>
        </authorList>
    </citation>
    <scope>NUCLEOTIDE SEQUENCE [LARGE SCALE GENOMIC DNA]</scope>
    <source>
        <strain evidence="3">cv. BTx623</strain>
    </source>
</reference>
<evidence type="ECO:0000313" key="2">
    <source>
        <dbReference type="EMBL" id="KXG25535.1"/>
    </source>
</evidence>
<dbReference type="InParanoid" id="A0A1B6PIV7"/>
<dbReference type="Proteomes" id="UP000000768">
    <property type="component" value="Chromosome 7"/>
</dbReference>
<evidence type="ECO:0000256" key="1">
    <source>
        <dbReference type="SAM" id="MobiDB-lite"/>
    </source>
</evidence>
<feature type="region of interest" description="Disordered" evidence="1">
    <location>
        <begin position="1"/>
        <end position="138"/>
    </location>
</feature>
<accession>A0A1B6PIV7</accession>
<proteinExistence type="predicted"/>
<evidence type="ECO:0000313" key="3">
    <source>
        <dbReference type="Proteomes" id="UP000000768"/>
    </source>
</evidence>
<sequence>MAERPMWRCRTTRLLWSSSRPGTKRGRGLGLPPPTTTTRDQAGHRPRAPSARRPVPFRLDMGGWPSPFWRANAGRDGPRAPRCARSCGLPPVQSPPGRSIGSRAPPCVSGATAPERSKQQRRRLLFREQLRSRSTINC</sequence>
<dbReference type="AlphaFoldDB" id="A0A1B6PIV7"/>
<protein>
    <submittedName>
        <fullName evidence="2">Uncharacterized protein</fullName>
    </submittedName>
</protein>
<gene>
    <name evidence="2" type="ORF">SORBI_3007G193600</name>
</gene>
<dbReference type="EMBL" id="CM000766">
    <property type="protein sequence ID" value="KXG25535.1"/>
    <property type="molecule type" value="Genomic_DNA"/>
</dbReference>
<keyword evidence="3" id="KW-1185">Reference proteome</keyword>
<dbReference type="Gramene" id="KXG25535">
    <property type="protein sequence ID" value="KXG25535"/>
    <property type="gene ID" value="SORBI_3007G193600"/>
</dbReference>
<organism evidence="2 3">
    <name type="scientific">Sorghum bicolor</name>
    <name type="common">Sorghum</name>
    <name type="synonym">Sorghum vulgare</name>
    <dbReference type="NCBI Taxonomy" id="4558"/>
    <lineage>
        <taxon>Eukaryota</taxon>
        <taxon>Viridiplantae</taxon>
        <taxon>Streptophyta</taxon>
        <taxon>Embryophyta</taxon>
        <taxon>Tracheophyta</taxon>
        <taxon>Spermatophyta</taxon>
        <taxon>Magnoliopsida</taxon>
        <taxon>Liliopsida</taxon>
        <taxon>Poales</taxon>
        <taxon>Poaceae</taxon>
        <taxon>PACMAD clade</taxon>
        <taxon>Panicoideae</taxon>
        <taxon>Andropogonodae</taxon>
        <taxon>Andropogoneae</taxon>
        <taxon>Sorghinae</taxon>
        <taxon>Sorghum</taxon>
    </lineage>
</organism>
<name>A0A1B6PIV7_SORBI</name>